<evidence type="ECO:0000313" key="3">
    <source>
        <dbReference type="EMBL" id="NHQ73722.1"/>
    </source>
</evidence>
<dbReference type="InterPro" id="IPR014729">
    <property type="entry name" value="Rossmann-like_a/b/a_fold"/>
</dbReference>
<dbReference type="CDD" id="cd00293">
    <property type="entry name" value="USP-like"/>
    <property type="match status" value="1"/>
</dbReference>
<feature type="domain" description="UspA" evidence="2">
    <location>
        <begin position="1"/>
        <end position="135"/>
    </location>
</feature>
<dbReference type="PANTHER" id="PTHR46268">
    <property type="entry name" value="STRESS RESPONSE PROTEIN NHAX"/>
    <property type="match status" value="1"/>
</dbReference>
<dbReference type="AlphaFoldDB" id="A0A967BGK1"/>
<dbReference type="Pfam" id="PF00582">
    <property type="entry name" value="Usp"/>
    <property type="match status" value="1"/>
</dbReference>
<evidence type="ECO:0000259" key="2">
    <source>
        <dbReference type="Pfam" id="PF00582"/>
    </source>
</evidence>
<dbReference type="Proteomes" id="UP000639775">
    <property type="component" value="Unassembled WGS sequence"/>
</dbReference>
<dbReference type="InterPro" id="IPR006015">
    <property type="entry name" value="Universal_stress_UspA"/>
</dbReference>
<comment type="caution">
    <text evidence="3">The sequence shown here is derived from an EMBL/GenBank/DDBJ whole genome shotgun (WGS) entry which is preliminary data.</text>
</comment>
<proteinExistence type="inferred from homology"/>
<dbReference type="InterPro" id="IPR006016">
    <property type="entry name" value="UspA"/>
</dbReference>
<keyword evidence="4" id="KW-1185">Reference proteome</keyword>
<accession>A0A967BGK1</accession>
<dbReference type="PANTHER" id="PTHR46268:SF6">
    <property type="entry name" value="UNIVERSAL STRESS PROTEIN UP12"/>
    <property type="match status" value="1"/>
</dbReference>
<reference evidence="3" key="1">
    <citation type="submission" date="2020-03" db="EMBL/GenBank/DDBJ databases">
        <title>Roseovarius gahaiensis sp. nov., isolated from Gahai Saline Lake, China.</title>
        <authorList>
            <person name="Sun X."/>
        </authorList>
    </citation>
    <scope>NUCLEOTIDE SEQUENCE</scope>
    <source>
        <strain evidence="3">GH877</strain>
    </source>
</reference>
<comment type="similarity">
    <text evidence="1">Belongs to the universal stress protein A family.</text>
</comment>
<dbReference type="PRINTS" id="PR01438">
    <property type="entry name" value="UNVRSLSTRESS"/>
</dbReference>
<evidence type="ECO:0000256" key="1">
    <source>
        <dbReference type="ARBA" id="ARBA00008791"/>
    </source>
</evidence>
<dbReference type="Gene3D" id="3.40.50.620">
    <property type="entry name" value="HUPs"/>
    <property type="match status" value="1"/>
</dbReference>
<dbReference type="EMBL" id="JAAORB010000005">
    <property type="protein sequence ID" value="NHQ73722.1"/>
    <property type="molecule type" value="Genomic_DNA"/>
</dbReference>
<evidence type="ECO:0000313" key="4">
    <source>
        <dbReference type="Proteomes" id="UP000639775"/>
    </source>
</evidence>
<name>A0A967BGK1_9RHOB</name>
<dbReference type="RefSeq" id="WP_167193840.1">
    <property type="nucleotide sequence ID" value="NZ_JAAORB010000005.1"/>
</dbReference>
<protein>
    <submittedName>
        <fullName evidence="3">Universal stress protein</fullName>
    </submittedName>
</protein>
<sequence length="135" mass="14588">MYKNILVPVSFEEDRDSAGAINVARLLAGDSGKVTLLHVMEQIPGYAISYVPDNYLVESRQAIETELRDMAASLPNAESQVIDGHSGRTILDFAEQSGIDCIVIASHRPGMQDLLLGSTASQVVRHAACAVHVIR</sequence>
<dbReference type="SUPFAM" id="SSF52402">
    <property type="entry name" value="Adenine nucleotide alpha hydrolases-like"/>
    <property type="match status" value="1"/>
</dbReference>
<gene>
    <name evidence="3" type="ORF">HAT86_04475</name>
</gene>
<organism evidence="3 4">
    <name type="scientific">Roseovarius gahaiensis</name>
    <dbReference type="NCBI Taxonomy" id="2716691"/>
    <lineage>
        <taxon>Bacteria</taxon>
        <taxon>Pseudomonadati</taxon>
        <taxon>Pseudomonadota</taxon>
        <taxon>Alphaproteobacteria</taxon>
        <taxon>Rhodobacterales</taxon>
        <taxon>Roseobacteraceae</taxon>
        <taxon>Roseovarius</taxon>
    </lineage>
</organism>